<dbReference type="RefSeq" id="WP_119443651.1">
    <property type="nucleotide sequence ID" value="NZ_CP032317.1"/>
</dbReference>
<gene>
    <name evidence="2" type="ORF">D3Y59_02715</name>
</gene>
<evidence type="ECO:0000313" key="2">
    <source>
        <dbReference type="EMBL" id="AYA36064.1"/>
    </source>
</evidence>
<dbReference type="SUPFAM" id="SSF52540">
    <property type="entry name" value="P-loop containing nucleoside triphosphate hydrolases"/>
    <property type="match status" value="1"/>
</dbReference>
<dbReference type="Gene3D" id="3.40.50.300">
    <property type="entry name" value="P-loop containing nucleotide triphosphate hydrolases"/>
    <property type="match status" value="1"/>
</dbReference>
<protein>
    <submittedName>
        <fullName evidence="2">NACHT domain-containing protein</fullName>
    </submittedName>
</protein>
<reference evidence="2 3" key="1">
    <citation type="submission" date="2018-09" db="EMBL/GenBank/DDBJ databases">
        <title>Hymenobacter medium sp. nov., isolated from R2A medium.</title>
        <authorList>
            <person name="Yingchao G."/>
        </authorList>
    </citation>
    <scope>NUCLEOTIDE SEQUENCE [LARGE SCALE GENOMIC DNA]</scope>
    <source>
        <strain evidence="3">sh-6</strain>
    </source>
</reference>
<dbReference type="PANTHER" id="PTHR46844">
    <property type="entry name" value="SLR5058 PROTEIN"/>
    <property type="match status" value="1"/>
</dbReference>
<evidence type="ECO:0000313" key="3">
    <source>
        <dbReference type="Proteomes" id="UP000262802"/>
    </source>
</evidence>
<organism evidence="2 3">
    <name type="scientific">Hymenobacter oligotrophus</name>
    <dbReference type="NCBI Taxonomy" id="2319843"/>
    <lineage>
        <taxon>Bacteria</taxon>
        <taxon>Pseudomonadati</taxon>
        <taxon>Bacteroidota</taxon>
        <taxon>Cytophagia</taxon>
        <taxon>Cytophagales</taxon>
        <taxon>Hymenobacteraceae</taxon>
        <taxon>Hymenobacter</taxon>
    </lineage>
</organism>
<proteinExistence type="predicted"/>
<dbReference type="SMART" id="SM00382">
    <property type="entry name" value="AAA"/>
    <property type="match status" value="1"/>
</dbReference>
<dbReference type="EMBL" id="CP032317">
    <property type="protein sequence ID" value="AYA36064.1"/>
    <property type="molecule type" value="Genomic_DNA"/>
</dbReference>
<accession>A0A3B7QW80</accession>
<feature type="domain" description="AAA+ ATPase" evidence="1">
    <location>
        <begin position="207"/>
        <end position="346"/>
    </location>
</feature>
<dbReference type="InterPro" id="IPR027417">
    <property type="entry name" value="P-loop_NTPase"/>
</dbReference>
<dbReference type="InterPro" id="IPR003593">
    <property type="entry name" value="AAA+_ATPase"/>
</dbReference>
<sequence>MQQDKVNIIENINSIDELGKILETVLANMGLQDINRKQDGSVICIQKDSLGEQKLCFVPITEKVKGKNDVIETRVSALAKENFDSIFIVISKFTSSGTEISNYFKELLLKKFPNTRIVFWSRNNIIETIDKHYNGFWSHSDIFIKPYEEYYITSSRSDFELRNLLKLDDKYQNLLDIFVEPTLCIYIEDKEAKRPIKRKFSFEKIIKSGSYIVSGEAGTGKSTLLQHIGKSLIIENSKETPHKNIPIFVKQSDLISNDFDINKSVQSILLNVYKFFDLEKLFSDYTIVILIDSIDELDKDKQKTILKDLDAIRDKGSSRFIIATRSHEHLVKDCELNEYTHVTVEDFSIKQIQLFLKNFFRSDENKANKLLSSLRDNKILEKVPVTPLTLSVISILYEEKQYEIPATVTDVYDNFNIFLLGRATVKSNLEFLDINIKERILSHYALYILTQEDRIPQTEAEFKAFIELFFSARSMTIEKKNIPELFNALTQGTGVLFVDEGSFVCFKHNYFMEYYASLEIFKQKRELENELVERFTEFNWQNTSIFYAGRTKDMSDFLSKVIKKVKQYETLTDCLMATSGMGYLLQALWLTDANIRKEGTLAALDLMIKSLENMSRLSYEKSTFFSGLQYPSIALINALFFFKNFNSITLKDPIILAFDELMESEKRKMSLDEHTNNQQLHGLEVIQRETLYYKLFNLALVLYSERINSNEKLSELFDNTYMLNNPLFLMLFDKGLDMINPKNSDAIKDEENFASKKNRYLAGMNFYVSNTADKLRFTNFENISSYKRVELYTEGKTDAEIIERANYVLTRNKYPYWSVRSCGSVKHNIGGADELKNFLETIGAQMLGNQDKDKVIIGIFDNDMAGNRCHGGLKKELFNQINERVKKHKECEVYAIKLPIPIEKDVYLKSKPEFKFFSIEHYFPTEFLKSHDMLRDIPDFQDVYNINDKKKAEFATIIQQEEDASVFEDFKFLFEEIDFLSNEKTQYID</sequence>
<evidence type="ECO:0000259" key="1">
    <source>
        <dbReference type="SMART" id="SM00382"/>
    </source>
</evidence>
<dbReference type="AlphaFoldDB" id="A0A3B7QW80"/>
<dbReference type="PANTHER" id="PTHR46844:SF1">
    <property type="entry name" value="SLR5058 PROTEIN"/>
    <property type="match status" value="1"/>
</dbReference>
<dbReference type="Proteomes" id="UP000262802">
    <property type="component" value="Chromosome"/>
</dbReference>
<dbReference type="KEGG" id="hyh:D3Y59_02715"/>
<keyword evidence="3" id="KW-1185">Reference proteome</keyword>
<dbReference type="OrthoDB" id="5141316at2"/>
<name>A0A3B7QW80_9BACT</name>